<dbReference type="Pfam" id="PF07727">
    <property type="entry name" value="RVT_2"/>
    <property type="match status" value="1"/>
</dbReference>
<proteinExistence type="predicted"/>
<dbReference type="InterPro" id="IPR013103">
    <property type="entry name" value="RVT_2"/>
</dbReference>
<dbReference type="Proteomes" id="UP001318860">
    <property type="component" value="Unassembled WGS sequence"/>
</dbReference>
<dbReference type="CDD" id="cd09272">
    <property type="entry name" value="RNase_HI_RT_Ty1"/>
    <property type="match status" value="1"/>
</dbReference>
<protein>
    <recommendedName>
        <fullName evidence="1">Reverse transcriptase Ty1/copia-type domain-containing protein</fullName>
    </recommendedName>
</protein>
<keyword evidence="3" id="KW-1185">Reference proteome</keyword>
<organism evidence="2 3">
    <name type="scientific">Rehmannia glutinosa</name>
    <name type="common">Chinese foxglove</name>
    <dbReference type="NCBI Taxonomy" id="99300"/>
    <lineage>
        <taxon>Eukaryota</taxon>
        <taxon>Viridiplantae</taxon>
        <taxon>Streptophyta</taxon>
        <taxon>Embryophyta</taxon>
        <taxon>Tracheophyta</taxon>
        <taxon>Spermatophyta</taxon>
        <taxon>Magnoliopsida</taxon>
        <taxon>eudicotyledons</taxon>
        <taxon>Gunneridae</taxon>
        <taxon>Pentapetalae</taxon>
        <taxon>asterids</taxon>
        <taxon>lamiids</taxon>
        <taxon>Lamiales</taxon>
        <taxon>Orobanchaceae</taxon>
        <taxon>Rehmannieae</taxon>
        <taxon>Rehmannia</taxon>
    </lineage>
</organism>
<dbReference type="Gene3D" id="3.30.70.270">
    <property type="match status" value="1"/>
</dbReference>
<name>A0ABR0U2F7_REHGL</name>
<dbReference type="PANTHER" id="PTHR11439:SF500">
    <property type="entry name" value="RNA-DIRECTED DNA POLYMERASE"/>
    <property type="match status" value="1"/>
</dbReference>
<sequence length="388" mass="43776">MEQPHGTEQGNQNLVCKLSKAIYGFKQAPRAWYSKLKQVLQQLGFQFSEADNSLFFRRTNTSYIIILVYVDDILITGNNDKEISNLVHLLDVSFSLKDLGLVHHFLGIEVTHSKSGMHLYQQQYAKDLLKRVHMSSAKGSITPMVSSPNLSKVVGDSIADGTLYRSVIGGLQYITIIRPDIVYSVNKLSQFMQNPLDSHWKALKRVLRYLAATSNFGLNFTKSSTLQITGYSDSDWATDLDDRKSITGFCVYLGDNLVSWCSKKPATVSRSSTEAEYRSLSHYATEVIWIRNLLTELHVPIVRTTVIWTDNIGAKALASNPFFHSRIKHVELDVHFIREKVNDGILTIQHVPSIDQTADALTKPLSKQSFTRFRSRFNVVPTPSPGFD</sequence>
<feature type="domain" description="Reverse transcriptase Ty1/copia-type" evidence="1">
    <location>
        <begin position="1"/>
        <end position="145"/>
    </location>
</feature>
<dbReference type="InterPro" id="IPR043128">
    <property type="entry name" value="Rev_trsase/Diguanyl_cyclase"/>
</dbReference>
<evidence type="ECO:0000313" key="2">
    <source>
        <dbReference type="EMBL" id="KAK6116290.1"/>
    </source>
</evidence>
<accession>A0ABR0U2F7</accession>
<dbReference type="PANTHER" id="PTHR11439">
    <property type="entry name" value="GAG-POL-RELATED RETROTRANSPOSON"/>
    <property type="match status" value="1"/>
</dbReference>
<gene>
    <name evidence="2" type="ORF">DH2020_049966</name>
</gene>
<evidence type="ECO:0000313" key="3">
    <source>
        <dbReference type="Proteomes" id="UP001318860"/>
    </source>
</evidence>
<comment type="caution">
    <text evidence="2">The sequence shown here is derived from an EMBL/GenBank/DDBJ whole genome shotgun (WGS) entry which is preliminary data.</text>
</comment>
<dbReference type="SUPFAM" id="SSF56672">
    <property type="entry name" value="DNA/RNA polymerases"/>
    <property type="match status" value="1"/>
</dbReference>
<evidence type="ECO:0000259" key="1">
    <source>
        <dbReference type="Pfam" id="PF07727"/>
    </source>
</evidence>
<dbReference type="InterPro" id="IPR043502">
    <property type="entry name" value="DNA/RNA_pol_sf"/>
</dbReference>
<dbReference type="EMBL" id="JABTTQ020003495">
    <property type="protein sequence ID" value="KAK6116290.1"/>
    <property type="molecule type" value="Genomic_DNA"/>
</dbReference>
<reference evidence="2 3" key="1">
    <citation type="journal article" date="2021" name="Comput. Struct. Biotechnol. J.">
        <title>De novo genome assembly of the potent medicinal plant Rehmannia glutinosa using nanopore technology.</title>
        <authorList>
            <person name="Ma L."/>
            <person name="Dong C."/>
            <person name="Song C."/>
            <person name="Wang X."/>
            <person name="Zheng X."/>
            <person name="Niu Y."/>
            <person name="Chen S."/>
            <person name="Feng W."/>
        </authorList>
    </citation>
    <scope>NUCLEOTIDE SEQUENCE [LARGE SCALE GENOMIC DNA]</scope>
    <source>
        <strain evidence="2">DH-2019</strain>
    </source>
</reference>